<evidence type="ECO:0000256" key="1">
    <source>
        <dbReference type="SAM" id="Phobius"/>
    </source>
</evidence>
<dbReference type="Proteomes" id="UP000000383">
    <property type="component" value="Chromosome"/>
</dbReference>
<keyword evidence="4" id="KW-1185">Reference proteome</keyword>
<keyword evidence="1" id="KW-1133">Transmembrane helix</keyword>
<dbReference type="AlphaFoldDB" id="D7DLZ8"/>
<gene>
    <name evidence="3" type="ordered locus">M301_2327</name>
</gene>
<dbReference type="RefSeq" id="WP_013149000.1">
    <property type="nucleotide sequence ID" value="NC_014207.1"/>
</dbReference>
<organism evidence="3 4">
    <name type="scientific">Methylotenera versatilis (strain 301)</name>
    <dbReference type="NCBI Taxonomy" id="666681"/>
    <lineage>
        <taxon>Bacteria</taxon>
        <taxon>Pseudomonadati</taxon>
        <taxon>Pseudomonadota</taxon>
        <taxon>Betaproteobacteria</taxon>
        <taxon>Nitrosomonadales</taxon>
        <taxon>Methylophilaceae</taxon>
        <taxon>Methylotenera</taxon>
    </lineage>
</organism>
<dbReference type="STRING" id="666681.M301_2327"/>
<evidence type="ECO:0000259" key="2">
    <source>
        <dbReference type="PROSITE" id="PS50925"/>
    </source>
</evidence>
<dbReference type="GO" id="GO:0071949">
    <property type="term" value="F:FAD binding"/>
    <property type="evidence" value="ECO:0007669"/>
    <property type="project" value="InterPro"/>
</dbReference>
<reference evidence="4" key="1">
    <citation type="submission" date="2010-05" db="EMBL/GenBank/DDBJ databases">
        <title>Complete sequence of Methylotenera sp. 301.</title>
        <authorList>
            <person name="Lucas S."/>
            <person name="Copeland A."/>
            <person name="Lapidus A."/>
            <person name="Cheng J.-F."/>
            <person name="Bruce D."/>
            <person name="Goodwin L."/>
            <person name="Pitluck S."/>
            <person name="Clum A."/>
            <person name="Land M."/>
            <person name="Hauser L."/>
            <person name="Kyrpides N."/>
            <person name="Ivanova N."/>
            <person name="Chistoservova L."/>
            <person name="Kalyuzhnaya M."/>
            <person name="Woyke T."/>
        </authorList>
    </citation>
    <scope>NUCLEOTIDE SEQUENCE [LARGE SCALE GENOMIC DNA]</scope>
    <source>
        <strain evidence="4">301</strain>
    </source>
</reference>
<name>D7DLZ8_METV0</name>
<dbReference type="Pfam" id="PF04940">
    <property type="entry name" value="BLUF"/>
    <property type="match status" value="1"/>
</dbReference>
<dbReference type="SMART" id="SM01034">
    <property type="entry name" value="BLUF"/>
    <property type="match status" value="1"/>
</dbReference>
<dbReference type="eggNOG" id="COG3431">
    <property type="taxonomic scope" value="Bacteria"/>
</dbReference>
<dbReference type="HOGENOM" id="CLU_097099_1_0_4"/>
<feature type="transmembrane region" description="Helical" evidence="1">
    <location>
        <begin position="174"/>
        <end position="193"/>
    </location>
</feature>
<protein>
    <submittedName>
        <fullName evidence="3">BLUF domain protein</fullName>
    </submittedName>
</protein>
<keyword evidence="1" id="KW-0812">Transmembrane</keyword>
<dbReference type="InterPro" id="IPR036046">
    <property type="entry name" value="Acylphosphatase-like_dom_sf"/>
</dbReference>
<dbReference type="OrthoDB" id="557705at2"/>
<accession>D7DLZ8</accession>
<keyword evidence="1" id="KW-0472">Membrane</keyword>
<dbReference type="SUPFAM" id="SSF54975">
    <property type="entry name" value="Acylphosphatase/BLUF domain-like"/>
    <property type="match status" value="1"/>
</dbReference>
<dbReference type="KEGG" id="meh:M301_2327"/>
<dbReference type="GO" id="GO:0009882">
    <property type="term" value="F:blue light photoreceptor activity"/>
    <property type="evidence" value="ECO:0007669"/>
    <property type="project" value="InterPro"/>
</dbReference>
<evidence type="ECO:0000313" key="4">
    <source>
        <dbReference type="Proteomes" id="UP000000383"/>
    </source>
</evidence>
<feature type="domain" description="BLUF" evidence="2">
    <location>
        <begin position="4"/>
        <end position="101"/>
    </location>
</feature>
<dbReference type="InterPro" id="IPR007024">
    <property type="entry name" value="BLUF_domain"/>
</dbReference>
<dbReference type="Gene3D" id="3.30.70.100">
    <property type="match status" value="1"/>
</dbReference>
<dbReference type="PROSITE" id="PS50925">
    <property type="entry name" value="BLUF"/>
    <property type="match status" value="1"/>
</dbReference>
<proteinExistence type="predicted"/>
<dbReference type="EMBL" id="CP002056">
    <property type="protein sequence ID" value="ADI30692.1"/>
    <property type="molecule type" value="Genomic_DNA"/>
</dbReference>
<evidence type="ECO:0000313" key="3">
    <source>
        <dbReference type="EMBL" id="ADI30692.1"/>
    </source>
</evidence>
<reference evidence="3 4" key="2">
    <citation type="journal article" date="2011" name="J. Bacteriol.">
        <title>Genomes of three methylotrophs from a single niche uncover genetic and metabolic divergence of Methylophilaceae.</title>
        <authorList>
            <person name="Lapidus A."/>
            <person name="Clum A."/>
            <person name="Labutti K."/>
            <person name="Kaluzhnaya M.G."/>
            <person name="Lim S."/>
            <person name="Beck D.A."/>
            <person name="Glavina Del Rio T."/>
            <person name="Nolan M."/>
            <person name="Mavromatis K."/>
            <person name="Huntemann M."/>
            <person name="Lucas S."/>
            <person name="Lidstrom M.E."/>
            <person name="Ivanova N."/>
            <person name="Chistoserdova L."/>
        </authorList>
    </citation>
    <scope>NUCLEOTIDE SEQUENCE [LARGE SCALE GENOMIC DNA]</scope>
    <source>
        <strain evidence="3 4">301</strain>
    </source>
</reference>
<sequence>MKKLLQVIYISRSTFESQETINKIEPNVARILAKSRINNRLNGLVGVLYFGDGVFFQCLEGDEDAVNTLLKKLEADSRHKDLKIISKKYIDKLSFGDWAMKFAPLDEQIKQFLKEHHFQTFDPYLFSGEITNKFLNLLFNAHDGSELQLPSTSNKAINHEQDLINTLNSVRIKINLSLILSAVALVISLVTFLSSHNQI</sequence>